<dbReference type="EMBL" id="LNJE01000014">
    <property type="protein sequence ID" value="KYC57030.1"/>
    <property type="molecule type" value="Genomic_DNA"/>
</dbReference>
<dbReference type="AlphaFoldDB" id="A0A150JCM4"/>
<gene>
    <name evidence="2" type="ORF">AN188_00838</name>
    <name evidence="3" type="ORF">APG09_01178</name>
</gene>
<accession>A0A150JFX1</accession>
<evidence type="ECO:0000313" key="2">
    <source>
        <dbReference type="EMBL" id="KYC54674.1"/>
    </source>
</evidence>
<evidence type="ECO:0000313" key="4">
    <source>
        <dbReference type="Proteomes" id="UP000092420"/>
    </source>
</evidence>
<keyword evidence="1" id="KW-1133">Transmembrane helix</keyword>
<accession>A0A150JIH7</accession>
<accession>A0A150JCM4</accession>
<proteinExistence type="predicted"/>
<protein>
    <submittedName>
        <fullName evidence="2">Uncharacterized protein</fullName>
    </submittedName>
</protein>
<name>A0A150JCM4_9EURY</name>
<evidence type="ECO:0000313" key="3">
    <source>
        <dbReference type="EMBL" id="KYC57030.1"/>
    </source>
</evidence>
<reference evidence="2 4" key="1">
    <citation type="journal article" date="2016" name="ISME J.">
        <title>Chasing the elusive Euryarchaeota class WSA2: genomes reveal a uniquely fastidious methyl-reducing methanogen.</title>
        <authorList>
            <person name="Nobu M.K."/>
            <person name="Narihiro T."/>
            <person name="Kuroda K."/>
            <person name="Mei R."/>
            <person name="Liu W.T."/>
        </authorList>
    </citation>
    <scope>NUCLEOTIDE SEQUENCE [LARGE SCALE GENOMIC DNA]</scope>
    <source>
        <strain evidence="2">ADurb1013_Bin02101</strain>
        <strain evidence="3">ADurb1213_Bin02801</strain>
    </source>
</reference>
<keyword evidence="1" id="KW-0472">Membrane</keyword>
<comment type="caution">
    <text evidence="2">The sequence shown here is derived from an EMBL/GenBank/DDBJ whole genome shotgun (WGS) entry which is preliminary data.</text>
</comment>
<dbReference type="Proteomes" id="UP000092420">
    <property type="component" value="Unassembled WGS sequence"/>
</dbReference>
<keyword evidence="1" id="KW-0812">Transmembrane</keyword>
<sequence>MVLTKDKKKSTNIAPKDQYKHIRLFTFLAGVLFLLIGAKALFSNDAPGAILNSMAGLLFLMASYTYFRKKKELEKRVK</sequence>
<dbReference type="EMBL" id="LNJB01000009">
    <property type="protein sequence ID" value="KYC54674.1"/>
    <property type="molecule type" value="Genomic_DNA"/>
</dbReference>
<feature type="transmembrane region" description="Helical" evidence="1">
    <location>
        <begin position="48"/>
        <end position="67"/>
    </location>
</feature>
<feature type="transmembrane region" description="Helical" evidence="1">
    <location>
        <begin position="21"/>
        <end position="42"/>
    </location>
</feature>
<organism evidence="2 4">
    <name type="scientific">Candidatus Methanofastidiosum methylothiophilum</name>
    <dbReference type="NCBI Taxonomy" id="1705564"/>
    <lineage>
        <taxon>Archaea</taxon>
        <taxon>Methanobacteriati</taxon>
        <taxon>Methanobacteriota</taxon>
        <taxon>Stenosarchaea group</taxon>
        <taxon>Candidatus Methanofastidiosia</taxon>
        <taxon>Candidatus Methanofastidiosales</taxon>
        <taxon>Candidatus Methanofastidiosaceae</taxon>
        <taxon>Candidatus Methanofastidiosum</taxon>
    </lineage>
</organism>
<evidence type="ECO:0000256" key="1">
    <source>
        <dbReference type="SAM" id="Phobius"/>
    </source>
</evidence>